<dbReference type="RefSeq" id="WP_163053609.1">
    <property type="nucleotide sequence ID" value="NZ_JAAGLI010000147.1"/>
</dbReference>
<reference evidence="2 3" key="1">
    <citation type="submission" date="2020-01" db="EMBL/GenBank/DDBJ databases">
        <title>Insect and environment-associated Actinomycetes.</title>
        <authorList>
            <person name="Currrie C."/>
            <person name="Chevrette M."/>
            <person name="Carlson C."/>
            <person name="Stubbendieck R."/>
            <person name="Wendt-Pienkowski E."/>
        </authorList>
    </citation>
    <scope>NUCLEOTIDE SEQUENCE [LARGE SCALE GENOMIC DNA]</scope>
    <source>
        <strain evidence="2 3">SID10258</strain>
    </source>
</reference>
<protein>
    <submittedName>
        <fullName evidence="2">Uncharacterized protein</fullName>
    </submittedName>
</protein>
<sequence length="108" mass="11495">MQKPIGDLAQGLLTAVILGTLLTIGSTSLLPGQARLTGPLFCAEPYTDPVVVRDETARAINFTLYCTGERGERHEIGWLRPSLTLGAAYAALIGAAIPFVRRRRSGSG</sequence>
<evidence type="ECO:0000313" key="3">
    <source>
        <dbReference type="Proteomes" id="UP000475532"/>
    </source>
</evidence>
<dbReference type="EMBL" id="JAAGLI010000147">
    <property type="protein sequence ID" value="NEA22019.1"/>
    <property type="molecule type" value="Genomic_DNA"/>
</dbReference>
<accession>A0A6L9Q950</accession>
<keyword evidence="1" id="KW-0812">Transmembrane</keyword>
<proteinExistence type="predicted"/>
<organism evidence="2 3">
    <name type="scientific">Actinomadura bangladeshensis</name>
    <dbReference type="NCBI Taxonomy" id="453573"/>
    <lineage>
        <taxon>Bacteria</taxon>
        <taxon>Bacillati</taxon>
        <taxon>Actinomycetota</taxon>
        <taxon>Actinomycetes</taxon>
        <taxon>Streptosporangiales</taxon>
        <taxon>Thermomonosporaceae</taxon>
        <taxon>Actinomadura</taxon>
    </lineage>
</organism>
<evidence type="ECO:0000313" key="2">
    <source>
        <dbReference type="EMBL" id="NEA22019.1"/>
    </source>
</evidence>
<keyword evidence="1" id="KW-1133">Transmembrane helix</keyword>
<dbReference type="Proteomes" id="UP000475532">
    <property type="component" value="Unassembled WGS sequence"/>
</dbReference>
<gene>
    <name evidence="2" type="ORF">G3I70_05855</name>
</gene>
<feature type="transmembrane region" description="Helical" evidence="1">
    <location>
        <begin position="78"/>
        <end position="100"/>
    </location>
</feature>
<feature type="transmembrane region" description="Helical" evidence="1">
    <location>
        <begin position="12"/>
        <end position="30"/>
    </location>
</feature>
<name>A0A6L9Q950_9ACTN</name>
<comment type="caution">
    <text evidence="2">The sequence shown here is derived from an EMBL/GenBank/DDBJ whole genome shotgun (WGS) entry which is preliminary data.</text>
</comment>
<keyword evidence="1" id="KW-0472">Membrane</keyword>
<dbReference type="AlphaFoldDB" id="A0A6L9Q950"/>
<evidence type="ECO:0000256" key="1">
    <source>
        <dbReference type="SAM" id="Phobius"/>
    </source>
</evidence>